<evidence type="ECO:0000313" key="2">
    <source>
        <dbReference type="EMBL" id="KAI7842504.1"/>
    </source>
</evidence>
<evidence type="ECO:0000256" key="1">
    <source>
        <dbReference type="RuleBase" id="RU362027"/>
    </source>
</evidence>
<protein>
    <recommendedName>
        <fullName evidence="1">Hexosyltransferase</fullName>
        <ecNumber evidence="1">2.4.1.-</ecNumber>
    </recommendedName>
</protein>
<dbReference type="Proteomes" id="UP001205105">
    <property type="component" value="Unassembled WGS sequence"/>
</dbReference>
<sequence length="246" mass="27602">MAHDPSQILIFIADESYAVGLAAALASVAEHTQPLPCIFVVDAGLSEASRQRLSQVAPVSWIEPDAWRQLERSLPINSSYVSQAAWLKLFIPQLLPALPGVDRVVYMDCDMLTLESLAPLWDVPLQGKLLAAVRDFGMPCGHRGLEPLGWDMSKPYFNAGRMLLDLQVPYSSKPWAYLCSHPHRQLFFRQLDRTPWAGKRWRPEQRSLAEAACAELRRFASLVTEPGFDRDAFVQQVAAMLLDKSK</sequence>
<gene>
    <name evidence="2" type="ORF">COHA_003858</name>
</gene>
<dbReference type="InterPro" id="IPR029044">
    <property type="entry name" value="Nucleotide-diphossugar_trans"/>
</dbReference>
<dbReference type="Gene3D" id="3.90.550.10">
    <property type="entry name" value="Spore Coat Polysaccharide Biosynthesis Protein SpsA, Chain A"/>
    <property type="match status" value="1"/>
</dbReference>
<dbReference type="InterPro" id="IPR002495">
    <property type="entry name" value="Glyco_trans_8"/>
</dbReference>
<keyword evidence="3" id="KW-1185">Reference proteome</keyword>
<name>A0AAD5DY45_9CHLO</name>
<proteinExistence type="inferred from homology"/>
<evidence type="ECO:0000313" key="3">
    <source>
        <dbReference type="Proteomes" id="UP001205105"/>
    </source>
</evidence>
<comment type="similarity">
    <text evidence="1">Belongs to the glycosyltransferase 8 family.</text>
</comment>
<dbReference type="Pfam" id="PF01501">
    <property type="entry name" value="Glyco_transf_8"/>
    <property type="match status" value="1"/>
</dbReference>
<organism evidence="2 3">
    <name type="scientific">Chlorella ohadii</name>
    <dbReference type="NCBI Taxonomy" id="2649997"/>
    <lineage>
        <taxon>Eukaryota</taxon>
        <taxon>Viridiplantae</taxon>
        <taxon>Chlorophyta</taxon>
        <taxon>core chlorophytes</taxon>
        <taxon>Trebouxiophyceae</taxon>
        <taxon>Chlorellales</taxon>
        <taxon>Chlorellaceae</taxon>
        <taxon>Chlorella clade</taxon>
        <taxon>Chlorella</taxon>
    </lineage>
</organism>
<comment type="caution">
    <text evidence="2">The sequence shown here is derived from an EMBL/GenBank/DDBJ whole genome shotgun (WGS) entry which is preliminary data.</text>
</comment>
<dbReference type="GO" id="GO:0016757">
    <property type="term" value="F:glycosyltransferase activity"/>
    <property type="evidence" value="ECO:0007669"/>
    <property type="project" value="InterPro"/>
</dbReference>
<dbReference type="AlphaFoldDB" id="A0AAD5DY45"/>
<dbReference type="SUPFAM" id="SSF53448">
    <property type="entry name" value="Nucleotide-diphospho-sugar transferases"/>
    <property type="match status" value="1"/>
</dbReference>
<accession>A0AAD5DY45</accession>
<dbReference type="EMBL" id="JADXDR010000052">
    <property type="protein sequence ID" value="KAI7842504.1"/>
    <property type="molecule type" value="Genomic_DNA"/>
</dbReference>
<reference evidence="2" key="1">
    <citation type="submission" date="2020-11" db="EMBL/GenBank/DDBJ databases">
        <title>Chlorella ohadii genome sequencing and assembly.</title>
        <authorList>
            <person name="Murik O."/>
            <person name="Treves H."/>
            <person name="Kedem I."/>
            <person name="Shotland Y."/>
            <person name="Kaplan A."/>
        </authorList>
    </citation>
    <scope>NUCLEOTIDE SEQUENCE</scope>
    <source>
        <strain evidence="2">1</strain>
    </source>
</reference>
<dbReference type="EC" id="2.4.1.-" evidence="1"/>